<name>A0A6P3WUZ9_DINQU</name>
<dbReference type="GeneID" id="106741721"/>
<dbReference type="OrthoDB" id="8057024at2759"/>
<dbReference type="Proteomes" id="UP000515204">
    <property type="component" value="Unplaced"/>
</dbReference>
<dbReference type="AlphaFoldDB" id="A0A6P3WUZ9"/>
<accession>A0A6P3WUZ9</accession>
<dbReference type="InterPro" id="IPR008042">
    <property type="entry name" value="Retrotrans_Pao"/>
</dbReference>
<keyword evidence="1" id="KW-1185">Reference proteome</keyword>
<evidence type="ECO:0000313" key="1">
    <source>
        <dbReference type="Proteomes" id="UP000515204"/>
    </source>
</evidence>
<gene>
    <name evidence="2" type="primary">LOC106741721</name>
</gene>
<dbReference type="RefSeq" id="XP_014469484.1">
    <property type="nucleotide sequence ID" value="XM_014613998.1"/>
</dbReference>
<protein>
    <submittedName>
        <fullName evidence="2">Uncharacterized protein LOC106741721</fullName>
    </submittedName>
</protein>
<dbReference type="PANTHER" id="PTHR47331">
    <property type="entry name" value="PHD-TYPE DOMAIN-CONTAINING PROTEIN"/>
    <property type="match status" value="1"/>
</dbReference>
<dbReference type="KEGG" id="dqu:106741721"/>
<dbReference type="Pfam" id="PF05380">
    <property type="entry name" value="Peptidase_A17"/>
    <property type="match status" value="1"/>
</dbReference>
<organism evidence="1 2">
    <name type="scientific">Dinoponera quadriceps</name>
    <name type="common">South American ant</name>
    <dbReference type="NCBI Taxonomy" id="609295"/>
    <lineage>
        <taxon>Eukaryota</taxon>
        <taxon>Metazoa</taxon>
        <taxon>Ecdysozoa</taxon>
        <taxon>Arthropoda</taxon>
        <taxon>Hexapoda</taxon>
        <taxon>Insecta</taxon>
        <taxon>Pterygota</taxon>
        <taxon>Neoptera</taxon>
        <taxon>Endopterygota</taxon>
        <taxon>Hymenoptera</taxon>
        <taxon>Apocrita</taxon>
        <taxon>Aculeata</taxon>
        <taxon>Formicoidea</taxon>
        <taxon>Formicidae</taxon>
        <taxon>Ponerinae</taxon>
        <taxon>Ponerini</taxon>
        <taxon>Dinoponera</taxon>
    </lineage>
</organism>
<sequence>MESDTSALQLRGFADASERAYAAVIYIKSAPLDGGSIMVSLVLAKIRVAPLKPISLSRLELYAAVLLVRLAAYLREQLKLLSVPVHLWFDSTITLAWIRGYPARWTTFVANRVAKIHRTLSESGPDFLKNPELLVNDDVDVTIESDLPEQRRMVHGVTKLEANEFLFTCWPEAIPGRGLFTSLWGQLRFVELDWDSRHPVILPPKSHLTRLLVIATHHGALHGAVQLTLATLRRQFWIPGGRRLEPYLFEDCMLLEEISTMTIGHDRIAIVIPARILGFILAPLRIAEPDSTALPLFDAQMEWKLFPLPLANSFQTKYDNDDDPYTTVTCKNC</sequence>
<dbReference type="PANTHER" id="PTHR47331:SF1">
    <property type="entry name" value="GAG-LIKE PROTEIN"/>
    <property type="match status" value="1"/>
</dbReference>
<proteinExistence type="predicted"/>
<evidence type="ECO:0000313" key="2">
    <source>
        <dbReference type="RefSeq" id="XP_014469484.1"/>
    </source>
</evidence>
<reference evidence="2" key="1">
    <citation type="submission" date="2025-08" db="UniProtKB">
        <authorList>
            <consortium name="RefSeq"/>
        </authorList>
    </citation>
    <scope>IDENTIFICATION</scope>
</reference>